<dbReference type="InterPro" id="IPR000653">
    <property type="entry name" value="DegT/StrS_aminotransferase"/>
</dbReference>
<comment type="cofactor">
    <cofactor evidence="1">
        <name>pyridoxal 5'-phosphate</name>
        <dbReference type="ChEBI" id="CHEBI:597326"/>
    </cofactor>
</comment>
<dbReference type="Proteomes" id="UP001499967">
    <property type="component" value="Unassembled WGS sequence"/>
</dbReference>
<dbReference type="PANTHER" id="PTHR30244">
    <property type="entry name" value="TRANSAMINASE"/>
    <property type="match status" value="1"/>
</dbReference>
<dbReference type="PANTHER" id="PTHR30244:SF34">
    <property type="entry name" value="DTDP-4-AMINO-4,6-DIDEOXYGALACTOSE TRANSAMINASE"/>
    <property type="match status" value="1"/>
</dbReference>
<name>A0ABN1NID6_9PSEU</name>
<keyword evidence="2" id="KW-0663">Pyridoxal phosphate</keyword>
<dbReference type="CDD" id="cd00616">
    <property type="entry name" value="AHBA_syn"/>
    <property type="match status" value="1"/>
</dbReference>
<keyword evidence="3" id="KW-0032">Aminotransferase</keyword>
<organism evidence="3 4">
    <name type="scientific">Pseudonocardia zijingensis</name>
    <dbReference type="NCBI Taxonomy" id="153376"/>
    <lineage>
        <taxon>Bacteria</taxon>
        <taxon>Bacillati</taxon>
        <taxon>Actinomycetota</taxon>
        <taxon>Actinomycetes</taxon>
        <taxon>Pseudonocardiales</taxon>
        <taxon>Pseudonocardiaceae</taxon>
        <taxon>Pseudonocardia</taxon>
    </lineage>
</organism>
<dbReference type="Pfam" id="PF01041">
    <property type="entry name" value="DegT_DnrJ_EryC1"/>
    <property type="match status" value="1"/>
</dbReference>
<dbReference type="InterPro" id="IPR015424">
    <property type="entry name" value="PyrdxlP-dep_Trfase"/>
</dbReference>
<evidence type="ECO:0000313" key="3">
    <source>
        <dbReference type="EMBL" id="GAA0909266.1"/>
    </source>
</evidence>
<evidence type="ECO:0000313" key="4">
    <source>
        <dbReference type="Proteomes" id="UP001499967"/>
    </source>
</evidence>
<reference evidence="3 4" key="1">
    <citation type="journal article" date="2019" name="Int. J. Syst. Evol. Microbiol.">
        <title>The Global Catalogue of Microorganisms (GCM) 10K type strain sequencing project: providing services to taxonomists for standard genome sequencing and annotation.</title>
        <authorList>
            <consortium name="The Broad Institute Genomics Platform"/>
            <consortium name="The Broad Institute Genome Sequencing Center for Infectious Disease"/>
            <person name="Wu L."/>
            <person name="Ma J."/>
        </authorList>
    </citation>
    <scope>NUCLEOTIDE SEQUENCE [LARGE SCALE GENOMIC DNA]</scope>
    <source>
        <strain evidence="3 4">JCM 11117</strain>
    </source>
</reference>
<dbReference type="InterPro" id="IPR015422">
    <property type="entry name" value="PyrdxlP-dep_Trfase_small"/>
</dbReference>
<dbReference type="Gene3D" id="3.40.640.10">
    <property type="entry name" value="Type I PLP-dependent aspartate aminotransferase-like (Major domain)"/>
    <property type="match status" value="1"/>
</dbReference>
<comment type="similarity">
    <text evidence="2">Belongs to the DegT/DnrJ/EryC1 family.</text>
</comment>
<accession>A0ABN1NID6</accession>
<dbReference type="RefSeq" id="WP_343947023.1">
    <property type="nucleotide sequence ID" value="NZ_BAAAHP010000340.1"/>
</dbReference>
<evidence type="ECO:0000256" key="1">
    <source>
        <dbReference type="ARBA" id="ARBA00001933"/>
    </source>
</evidence>
<gene>
    <name evidence="3" type="ORF">GCM10009559_79050</name>
</gene>
<evidence type="ECO:0000256" key="2">
    <source>
        <dbReference type="RuleBase" id="RU004508"/>
    </source>
</evidence>
<proteinExistence type="inferred from homology"/>
<protein>
    <submittedName>
        <fullName evidence="3">DegT/DnrJ/EryC1/StrS aminotransferase family protein</fullName>
    </submittedName>
</protein>
<dbReference type="Gene3D" id="3.90.1150.10">
    <property type="entry name" value="Aspartate Aminotransferase, domain 1"/>
    <property type="match status" value="1"/>
</dbReference>
<keyword evidence="3" id="KW-0808">Transferase</keyword>
<sequence length="381" mass="41945">MSRVTPASAVIELAAPMLGEPEKRALAEVIDDRWLTMGDRVRRFEQAFAGLHEVEDAVAVNSGTAALQLSLAAFDIGPGAEVLVPSMSFVATASVVVHAGATPVFVDVEAVDRPHMSICDARRRVTDRTRAIMIMHYGGYAMDLAAWRALADDHGLLLFEDAAHVAGLAGAGTVSDAAAFSFFTNKNMTTAEGGMVVLRDPERRRRARLLRTHGMTAHTLDRAHGRAVGYDVVECGHNWRMDELRGALGIVQVERLAGWNRTRRELAARYRAELGRATPEIVVPFDPGHRTSAHIMPVLLPEGCDRPRVVAEMRAAGVQTSVHFPAIHRFEYYRRSFGDVRLPNTERFGERELTLPLHPALDTPDVERVVSALRRALRVAR</sequence>
<dbReference type="PIRSF" id="PIRSF000390">
    <property type="entry name" value="PLP_StrS"/>
    <property type="match status" value="1"/>
</dbReference>
<dbReference type="InterPro" id="IPR015421">
    <property type="entry name" value="PyrdxlP-dep_Trfase_major"/>
</dbReference>
<dbReference type="GO" id="GO:0008483">
    <property type="term" value="F:transaminase activity"/>
    <property type="evidence" value="ECO:0007669"/>
    <property type="project" value="UniProtKB-KW"/>
</dbReference>
<dbReference type="EMBL" id="BAAAHP010000340">
    <property type="protein sequence ID" value="GAA0909266.1"/>
    <property type="molecule type" value="Genomic_DNA"/>
</dbReference>
<comment type="caution">
    <text evidence="3">The sequence shown here is derived from an EMBL/GenBank/DDBJ whole genome shotgun (WGS) entry which is preliminary data.</text>
</comment>
<dbReference type="SUPFAM" id="SSF53383">
    <property type="entry name" value="PLP-dependent transferases"/>
    <property type="match status" value="1"/>
</dbReference>
<keyword evidence="4" id="KW-1185">Reference proteome</keyword>